<organism evidence="2 3">
    <name type="scientific">Kribbella ginsengisoli</name>
    <dbReference type="NCBI Taxonomy" id="363865"/>
    <lineage>
        <taxon>Bacteria</taxon>
        <taxon>Bacillati</taxon>
        <taxon>Actinomycetota</taxon>
        <taxon>Actinomycetes</taxon>
        <taxon>Propionibacteriales</taxon>
        <taxon>Kribbellaceae</taxon>
        <taxon>Kribbella</taxon>
    </lineage>
</organism>
<dbReference type="EMBL" id="BAABAA010000002">
    <property type="protein sequence ID" value="GAA3556118.1"/>
    <property type="molecule type" value="Genomic_DNA"/>
</dbReference>
<evidence type="ECO:0000313" key="2">
    <source>
        <dbReference type="EMBL" id="GAA3556118.1"/>
    </source>
</evidence>
<protein>
    <recommendedName>
        <fullName evidence="4">2'-5' RNA ligase family protein</fullName>
    </recommendedName>
</protein>
<sequence>MIAQGNHTRDTPPEEGGRWPVSVVLRPPADSPLSRTLDQLTAEAAALANGPDAGADGHWQTGQLGSAHLTVRALELYRPTVDPDEPAIKRYLSAMERAATGPARVEVTGLTLTRGTVMACAVPLDDQADLFMDRLEDELGDDAWHELPDGRRDIWYLNLVHFTTGIPDPGRLIDWVRARQDTTFGEVVIDRAELVRFWHAPGGSRPYMRPEVLGSAYLRNRLHGGNLAE</sequence>
<keyword evidence="3" id="KW-1185">Reference proteome</keyword>
<reference evidence="3" key="1">
    <citation type="journal article" date="2019" name="Int. J. Syst. Evol. Microbiol.">
        <title>The Global Catalogue of Microorganisms (GCM) 10K type strain sequencing project: providing services to taxonomists for standard genome sequencing and annotation.</title>
        <authorList>
            <consortium name="The Broad Institute Genomics Platform"/>
            <consortium name="The Broad Institute Genome Sequencing Center for Infectious Disease"/>
            <person name="Wu L."/>
            <person name="Ma J."/>
        </authorList>
    </citation>
    <scope>NUCLEOTIDE SEQUENCE [LARGE SCALE GENOMIC DNA]</scope>
    <source>
        <strain evidence="3">JCM 16928</strain>
    </source>
</reference>
<feature type="compositionally biased region" description="Basic and acidic residues" evidence="1">
    <location>
        <begin position="7"/>
        <end position="17"/>
    </location>
</feature>
<evidence type="ECO:0008006" key="4">
    <source>
        <dbReference type="Google" id="ProtNLM"/>
    </source>
</evidence>
<accession>A0ABP6WT52</accession>
<dbReference type="RefSeq" id="WP_344840420.1">
    <property type="nucleotide sequence ID" value="NZ_BAABAA010000002.1"/>
</dbReference>
<proteinExistence type="predicted"/>
<name>A0ABP6WT52_9ACTN</name>
<evidence type="ECO:0000256" key="1">
    <source>
        <dbReference type="SAM" id="MobiDB-lite"/>
    </source>
</evidence>
<feature type="region of interest" description="Disordered" evidence="1">
    <location>
        <begin position="1"/>
        <end position="21"/>
    </location>
</feature>
<dbReference type="Proteomes" id="UP001501222">
    <property type="component" value="Unassembled WGS sequence"/>
</dbReference>
<gene>
    <name evidence="2" type="ORF">GCM10022235_25190</name>
</gene>
<evidence type="ECO:0000313" key="3">
    <source>
        <dbReference type="Proteomes" id="UP001501222"/>
    </source>
</evidence>
<comment type="caution">
    <text evidence="2">The sequence shown here is derived from an EMBL/GenBank/DDBJ whole genome shotgun (WGS) entry which is preliminary data.</text>
</comment>